<dbReference type="AlphaFoldDB" id="A0A952FPG5"/>
<dbReference type="Proteomes" id="UP000700706">
    <property type="component" value="Unassembled WGS sequence"/>
</dbReference>
<feature type="transmembrane region" description="Helical" evidence="1">
    <location>
        <begin position="304"/>
        <end position="321"/>
    </location>
</feature>
<feature type="transmembrane region" description="Helical" evidence="1">
    <location>
        <begin position="425"/>
        <end position="447"/>
    </location>
</feature>
<dbReference type="EMBL" id="JAEKLZ010000463">
    <property type="protein sequence ID" value="MBW8728877.1"/>
    <property type="molecule type" value="Genomic_DNA"/>
</dbReference>
<evidence type="ECO:0000259" key="2">
    <source>
        <dbReference type="Pfam" id="PF07158"/>
    </source>
</evidence>
<keyword evidence="1" id="KW-0812">Transmembrane</keyword>
<dbReference type="InterPro" id="IPR009827">
    <property type="entry name" value="MatC_N"/>
</dbReference>
<feature type="transmembrane region" description="Helical" evidence="1">
    <location>
        <begin position="264"/>
        <end position="292"/>
    </location>
</feature>
<dbReference type="PANTHER" id="PTHR42826">
    <property type="entry name" value="DICARBOXYLATE TRANSPORTER 2.1, CHLOROPLASTIC"/>
    <property type="match status" value="1"/>
</dbReference>
<evidence type="ECO:0000313" key="3">
    <source>
        <dbReference type="EMBL" id="MBW8728877.1"/>
    </source>
</evidence>
<dbReference type="InterPro" id="IPR030676">
    <property type="entry name" value="CitT-rel"/>
</dbReference>
<feature type="transmembrane region" description="Helical" evidence="1">
    <location>
        <begin position="174"/>
        <end position="195"/>
    </location>
</feature>
<reference evidence="3" key="1">
    <citation type="submission" date="2020-06" db="EMBL/GenBank/DDBJ databases">
        <title>Stable isotope informed genome-resolved metagenomics uncovers potential trophic interactions in rhizosphere soil.</title>
        <authorList>
            <person name="Starr E.P."/>
            <person name="Shi S."/>
            <person name="Blazewicz S.J."/>
            <person name="Koch B.J."/>
            <person name="Probst A.J."/>
            <person name="Hungate B.A."/>
            <person name="Pett-Ridge J."/>
            <person name="Firestone M.K."/>
            <person name="Banfield J.F."/>
        </authorList>
    </citation>
    <scope>NUCLEOTIDE SEQUENCE</scope>
    <source>
        <strain evidence="3">YM_69_17</strain>
    </source>
</reference>
<keyword evidence="1" id="KW-0472">Membrane</keyword>
<feature type="transmembrane region" description="Helical" evidence="1">
    <location>
        <begin position="342"/>
        <end position="367"/>
    </location>
</feature>
<keyword evidence="1" id="KW-1133">Transmembrane helix</keyword>
<organism evidence="3 4">
    <name type="scientific">Inquilinus limosus</name>
    <dbReference type="NCBI Taxonomy" id="171674"/>
    <lineage>
        <taxon>Bacteria</taxon>
        <taxon>Pseudomonadati</taxon>
        <taxon>Pseudomonadota</taxon>
        <taxon>Alphaproteobacteria</taxon>
        <taxon>Rhodospirillales</taxon>
        <taxon>Rhodospirillaceae</taxon>
        <taxon>Inquilinus</taxon>
    </lineage>
</organism>
<feature type="transmembrane region" description="Helical" evidence="1">
    <location>
        <begin position="136"/>
        <end position="159"/>
    </location>
</feature>
<feature type="transmembrane region" description="Helical" evidence="1">
    <location>
        <begin position="48"/>
        <end position="70"/>
    </location>
</feature>
<sequence length="451" mass="46026">MSAQIASIIGLVVMFVIATALPINMGALGFAAAFLVGGAFVGMSATQILAGFPGDLFVTLVGITYLFAIAQNNGTVDWLVHYAVRLVGGRISVIPWVMFAVSAVLTAIGAVSPGAVAIIAPIALRFAARYKIHPMLMGLMVVHGAQGGGFSPISIYGGITNQVVQRAGLPGDEIVLFLSSLAFNAAVALVIFFVFGGHRLPVRRPSEDFEGLVDAVPAGASVSVRGHGGTPARPADPRPGAVHREGEDHHVALDREQALTLTGLVVLAVASLAFNLNVGLVAMSVAVVLALVCPRGQKGAVDKISWSTVLLIGGVITYIGVLQKAGAVDYVGGGVSTMAAPLLGALLLCYVAGVVSAFASSVAVLGATIPLAVPLLMQGHLGVPGMVAAIAISTTIVDVSPFSTNGALVVANAHGIDRDAFFRQMLIYSGIVVVVGPLLAWLALVVVPGLL</sequence>
<comment type="caution">
    <text evidence="3">The sequence shown here is derived from an EMBL/GenBank/DDBJ whole genome shotgun (WGS) entry which is preliminary data.</text>
</comment>
<feature type="transmembrane region" description="Helical" evidence="1">
    <location>
        <begin position="96"/>
        <end position="124"/>
    </location>
</feature>
<name>A0A952FPG5_9PROT</name>
<evidence type="ECO:0000313" key="4">
    <source>
        <dbReference type="Proteomes" id="UP000700706"/>
    </source>
</evidence>
<dbReference type="Pfam" id="PF07158">
    <property type="entry name" value="MatC_N"/>
    <property type="match status" value="1"/>
</dbReference>
<feature type="domain" description="Dicarboxylate carrier MatC N-terminal" evidence="2">
    <location>
        <begin position="1"/>
        <end position="149"/>
    </location>
</feature>
<gene>
    <name evidence="3" type="ORF">JF625_27485</name>
</gene>
<feature type="transmembrane region" description="Helical" evidence="1">
    <location>
        <begin position="6"/>
        <end position="36"/>
    </location>
</feature>
<protein>
    <recommendedName>
        <fullName evidence="2">Dicarboxylate carrier MatC N-terminal domain-containing protein</fullName>
    </recommendedName>
</protein>
<feature type="transmembrane region" description="Helical" evidence="1">
    <location>
        <begin position="387"/>
        <end position="413"/>
    </location>
</feature>
<proteinExistence type="predicted"/>
<evidence type="ECO:0000256" key="1">
    <source>
        <dbReference type="SAM" id="Phobius"/>
    </source>
</evidence>
<accession>A0A952FPG5</accession>